<reference evidence="1 2" key="1">
    <citation type="submission" date="2018-05" db="EMBL/GenBank/DDBJ databases">
        <title>Genomic Encyclopedia of Type Strains, Phase IV (KMG-IV): sequencing the most valuable type-strain genomes for metagenomic binning, comparative biology and taxonomic classification.</title>
        <authorList>
            <person name="Goeker M."/>
        </authorList>
    </citation>
    <scope>NUCLEOTIDE SEQUENCE [LARGE SCALE GENOMIC DNA]</scope>
    <source>
        <strain evidence="1 2">DSM 23606</strain>
    </source>
</reference>
<dbReference type="Pfam" id="PF09609">
    <property type="entry name" value="Cas_GSU0054"/>
    <property type="match status" value="1"/>
</dbReference>
<name>A0A317MVB5_9GAMM</name>
<sequence>MLALEVEYLMGRVLATARDERSAAEWPPHPARLFAALLATLHEADLSAAEQAAGRAALTWLETLAPPALALDPPLAEAQQARSALACWVPVNPTPAEVSDVRNTPRAFIEGIRLPRKRAERHFPSYAPSEPSVTFIWQADAEAIARHAPALDRLARALVCLGHSASPVRARLLDAAPPAQLLPSERGELALRVPGPGRLARLEACHARGLELGRRIEAPPGRMQAYAVPAPAADTLARSGYRIAAIYRRSNREAALPAEGLPLLVQTVRNNLLRLAPQPVPVLVSGHEADGAPTRAMHLAIAALPRVGDAHADGAPLGFAVLRPAELATEEHALLAELLDALAATPLTLGRHGVWQLQRLGAAELAQAARTLQPQTWSGPAQRWASVTPLVFGHHPRPGRPHRDALAIISRHCRDLGLPPPLSVAYGPLSLLRGAAPAAALAQGALAARWHGQFIAHAVIDFAEPVAGPLLLGAGRHFGLGLMRPLTPRRPA</sequence>
<accession>A0A317MVB5</accession>
<dbReference type="OrthoDB" id="9787885at2"/>
<keyword evidence="2" id="KW-1185">Reference proteome</keyword>
<comment type="caution">
    <text evidence="1">The sequence shown here is derived from an EMBL/GenBank/DDBJ whole genome shotgun (WGS) entry which is preliminary data.</text>
</comment>
<protein>
    <submittedName>
        <fullName evidence="1">CRISPR-associated protein Csb2</fullName>
    </submittedName>
</protein>
<proteinExistence type="predicted"/>
<evidence type="ECO:0000313" key="2">
    <source>
        <dbReference type="Proteomes" id="UP000246569"/>
    </source>
</evidence>
<evidence type="ECO:0000313" key="1">
    <source>
        <dbReference type="EMBL" id="PWV62285.1"/>
    </source>
</evidence>
<dbReference type="EMBL" id="QGTJ01000004">
    <property type="protein sequence ID" value="PWV62285.1"/>
    <property type="molecule type" value="Genomic_DNA"/>
</dbReference>
<gene>
    <name evidence="1" type="ORF">C7443_10480</name>
</gene>
<dbReference type="RefSeq" id="WP_110018120.1">
    <property type="nucleotide sequence ID" value="NZ_QGTJ01000004.1"/>
</dbReference>
<dbReference type="NCBIfam" id="TIGR02165">
    <property type="entry name" value="cas5_6_GSU0054"/>
    <property type="match status" value="1"/>
</dbReference>
<dbReference type="AlphaFoldDB" id="A0A317MVB5"/>
<dbReference type="InterPro" id="IPR019089">
    <property type="entry name" value="Cas_GSU0054"/>
</dbReference>
<organism evidence="1 2">
    <name type="scientific">Plasticicumulans acidivorans</name>
    <dbReference type="NCBI Taxonomy" id="886464"/>
    <lineage>
        <taxon>Bacteria</taxon>
        <taxon>Pseudomonadati</taxon>
        <taxon>Pseudomonadota</taxon>
        <taxon>Gammaproteobacteria</taxon>
        <taxon>Candidatus Competibacteraceae</taxon>
        <taxon>Plasticicumulans</taxon>
    </lineage>
</organism>
<dbReference type="Proteomes" id="UP000246569">
    <property type="component" value="Unassembled WGS sequence"/>
</dbReference>